<gene>
    <name evidence="1" type="ORF">BLA13014_00406</name>
</gene>
<reference evidence="1 2" key="1">
    <citation type="submission" date="2019-09" db="EMBL/GenBank/DDBJ databases">
        <authorList>
            <person name="Depoorter E."/>
        </authorList>
    </citation>
    <scope>NUCLEOTIDE SEQUENCE [LARGE SCALE GENOMIC DNA]</scope>
    <source>
        <strain evidence="1">LMG 13014</strain>
    </source>
</reference>
<proteinExistence type="predicted"/>
<dbReference type="Proteomes" id="UP000494261">
    <property type="component" value="Unassembled WGS sequence"/>
</dbReference>
<evidence type="ECO:0000313" key="1">
    <source>
        <dbReference type="EMBL" id="VWB14926.1"/>
    </source>
</evidence>
<protein>
    <submittedName>
        <fullName evidence="1">Uncharacterized protein</fullName>
    </submittedName>
</protein>
<dbReference type="EMBL" id="CABVQC010000002">
    <property type="protein sequence ID" value="VWB14926.1"/>
    <property type="molecule type" value="Genomic_DNA"/>
</dbReference>
<sequence>MRKEPLQIHQAALGGYTIDGPYRVQARAGERGGLVAKPPRFFAFRRLVARLFRSGV</sequence>
<organism evidence="1 2">
    <name type="scientific">Burkholderia aenigmatica</name>
    <dbReference type="NCBI Taxonomy" id="2015348"/>
    <lineage>
        <taxon>Bacteria</taxon>
        <taxon>Pseudomonadati</taxon>
        <taxon>Pseudomonadota</taxon>
        <taxon>Betaproteobacteria</taxon>
        <taxon>Burkholderiales</taxon>
        <taxon>Burkholderiaceae</taxon>
        <taxon>Burkholderia</taxon>
        <taxon>Burkholderia cepacia complex</taxon>
    </lineage>
</organism>
<evidence type="ECO:0000313" key="2">
    <source>
        <dbReference type="Proteomes" id="UP000494261"/>
    </source>
</evidence>
<dbReference type="AlphaFoldDB" id="A0A6P2HH76"/>
<accession>A0A6P2HH76</accession>
<name>A0A6P2HH76_9BURK</name>